<evidence type="ECO:0000256" key="5">
    <source>
        <dbReference type="ARBA" id="ARBA00022448"/>
    </source>
</evidence>
<organism evidence="11 12">
    <name type="scientific">Nostoc punctiforme (strain ATCC 29133 / PCC 73102)</name>
    <dbReference type="NCBI Taxonomy" id="63737"/>
    <lineage>
        <taxon>Bacteria</taxon>
        <taxon>Bacillati</taxon>
        <taxon>Cyanobacteriota</taxon>
        <taxon>Cyanophyceae</taxon>
        <taxon>Nostocales</taxon>
        <taxon>Nostocaceae</taxon>
        <taxon>Nostoc</taxon>
    </lineage>
</organism>
<keyword evidence="6 9" id="KW-0285">Flavoprotein</keyword>
<evidence type="ECO:0000256" key="6">
    <source>
        <dbReference type="ARBA" id="ARBA00022630"/>
    </source>
</evidence>
<evidence type="ECO:0000256" key="3">
    <source>
        <dbReference type="ARBA" id="ARBA00005267"/>
    </source>
</evidence>
<proteinExistence type="inferred from homology"/>
<dbReference type="eggNOG" id="COG0716">
    <property type="taxonomic scope" value="Bacteria"/>
</dbReference>
<evidence type="ECO:0000256" key="8">
    <source>
        <dbReference type="ARBA" id="ARBA00022982"/>
    </source>
</evidence>
<evidence type="ECO:0000313" key="11">
    <source>
        <dbReference type="EMBL" id="ACC81491.1"/>
    </source>
</evidence>
<evidence type="ECO:0000256" key="7">
    <source>
        <dbReference type="ARBA" id="ARBA00022643"/>
    </source>
</evidence>
<dbReference type="EMBL" id="CP001037">
    <property type="protein sequence ID" value="ACC81491.1"/>
    <property type="molecule type" value="Genomic_DNA"/>
</dbReference>
<keyword evidence="7 9" id="KW-0288">FMN</keyword>
<dbReference type="Proteomes" id="UP000001191">
    <property type="component" value="Chromosome"/>
</dbReference>
<dbReference type="PhylomeDB" id="B2IWN7"/>
<feature type="domain" description="Flavodoxin-like" evidence="10">
    <location>
        <begin position="4"/>
        <end position="165"/>
    </location>
</feature>
<dbReference type="NCBIfam" id="NF006736">
    <property type="entry name" value="PRK09267.1-2"/>
    <property type="match status" value="1"/>
</dbReference>
<dbReference type="OrthoDB" id="9790745at2"/>
<dbReference type="PIRSF" id="PIRSF038996">
    <property type="entry name" value="FldA"/>
    <property type="match status" value="1"/>
</dbReference>
<dbReference type="AlphaFoldDB" id="B2IWN7"/>
<dbReference type="Pfam" id="PF00258">
    <property type="entry name" value="Flavodoxin_1"/>
    <property type="match status" value="1"/>
</dbReference>
<protein>
    <recommendedName>
        <fullName evidence="4 9">Flavodoxin</fullName>
    </recommendedName>
</protein>
<keyword evidence="8 9" id="KW-0249">Electron transport</keyword>
<evidence type="ECO:0000256" key="2">
    <source>
        <dbReference type="ARBA" id="ARBA00003297"/>
    </source>
</evidence>
<dbReference type="InterPro" id="IPR029039">
    <property type="entry name" value="Flavoprotein-like_sf"/>
</dbReference>
<dbReference type="GO" id="GO:0010181">
    <property type="term" value="F:FMN binding"/>
    <property type="evidence" value="ECO:0007669"/>
    <property type="project" value="UniProtKB-UniRule"/>
</dbReference>
<comment type="cofactor">
    <cofactor evidence="1 9">
        <name>FMN</name>
        <dbReference type="ChEBI" id="CHEBI:58210"/>
    </cofactor>
</comment>
<keyword evidence="12" id="KW-1185">Reference proteome</keyword>
<dbReference type="STRING" id="63737.Npun_F2967"/>
<gene>
    <name evidence="11" type="ordered locus">Npun_F2967</name>
</gene>
<sequence>MSNIGLFFGTQTGNTQTESEIIQKEFGGDSVVTLYDISQAEPSDFNNYDYIVVGCPTWNVGELQSDWENFYDELDNIDFIGKKVAYFAPGDQVGYPDTFQDALGILEEKISENGGETVGYWPTEGYEFSESKAVRDGKFVGLALDEDNQSDLTEERIKAWVTQLKPEFGL</sequence>
<dbReference type="SUPFAM" id="SSF52218">
    <property type="entry name" value="Flavoproteins"/>
    <property type="match status" value="1"/>
</dbReference>
<evidence type="ECO:0000259" key="10">
    <source>
        <dbReference type="PROSITE" id="PS50902"/>
    </source>
</evidence>
<evidence type="ECO:0000256" key="1">
    <source>
        <dbReference type="ARBA" id="ARBA00001917"/>
    </source>
</evidence>
<accession>B2IWN7</accession>
<dbReference type="PROSITE" id="PS50902">
    <property type="entry name" value="FLAVODOXIN_LIKE"/>
    <property type="match status" value="1"/>
</dbReference>
<comment type="similarity">
    <text evidence="3 9">Belongs to the flavodoxin family.</text>
</comment>
<dbReference type="NCBIfam" id="TIGR01752">
    <property type="entry name" value="flav_long"/>
    <property type="match status" value="1"/>
</dbReference>
<dbReference type="HOGENOM" id="CLU_051402_1_0_3"/>
<dbReference type="InterPro" id="IPR050619">
    <property type="entry name" value="Flavodoxin"/>
</dbReference>
<dbReference type="RefSeq" id="WP_012409481.1">
    <property type="nucleotide sequence ID" value="NC_010628.1"/>
</dbReference>
<keyword evidence="5 9" id="KW-0813">Transport</keyword>
<dbReference type="InterPro" id="IPR010086">
    <property type="entry name" value="Flavodoxin_lc"/>
</dbReference>
<dbReference type="PANTHER" id="PTHR42809">
    <property type="entry name" value="FLAVODOXIN 2"/>
    <property type="match status" value="1"/>
</dbReference>
<dbReference type="KEGG" id="npu:Npun_F2967"/>
<dbReference type="NCBIfam" id="NF006739">
    <property type="entry name" value="PRK09267.1-5"/>
    <property type="match status" value="1"/>
</dbReference>
<name>B2IWN7_NOSP7</name>
<evidence type="ECO:0000256" key="9">
    <source>
        <dbReference type="PIRNR" id="PIRNR038996"/>
    </source>
</evidence>
<evidence type="ECO:0000313" key="12">
    <source>
        <dbReference type="Proteomes" id="UP000001191"/>
    </source>
</evidence>
<reference evidence="12" key="1">
    <citation type="submission" date="2008-04" db="EMBL/GenBank/DDBJ databases">
        <title>Complete sequence of chromosome of Nostoc punctiforme ATCC 29133.</title>
        <authorList>
            <consortium name="US DOE Joint Genome Institute"/>
            <person name="Copeland A."/>
            <person name="Lucas S."/>
            <person name="Lapidus A."/>
            <person name="Glavina del Rio T."/>
            <person name="Dalin E."/>
            <person name="Tice H."/>
            <person name="Pitluck S."/>
            <person name="Chain P."/>
            <person name="Malfatti S."/>
            <person name="Shin M."/>
            <person name="Vergez L."/>
            <person name="Schmutz J."/>
            <person name="Larimer F."/>
            <person name="Land M."/>
            <person name="Hauser L."/>
            <person name="Kyrpides N."/>
            <person name="Kim E."/>
            <person name="Meeks J.C."/>
            <person name="Elhai J."/>
            <person name="Campbell E.L."/>
            <person name="Thiel T."/>
            <person name="Longmire J."/>
            <person name="Potts M."/>
            <person name="Atlas R."/>
        </authorList>
    </citation>
    <scope>NUCLEOTIDE SEQUENCE [LARGE SCALE GENOMIC DNA]</scope>
    <source>
        <strain evidence="12">ATCC 29133 / PCC 73102</strain>
    </source>
</reference>
<dbReference type="InterPro" id="IPR008254">
    <property type="entry name" value="Flavodoxin/NO_synth"/>
</dbReference>
<dbReference type="EnsemblBacteria" id="ACC81491">
    <property type="protein sequence ID" value="ACC81491"/>
    <property type="gene ID" value="Npun_F2967"/>
</dbReference>
<evidence type="ECO:0000256" key="4">
    <source>
        <dbReference type="ARBA" id="ARBA00017869"/>
    </source>
</evidence>
<dbReference type="PANTHER" id="PTHR42809:SF1">
    <property type="entry name" value="FLAVODOXIN 1"/>
    <property type="match status" value="1"/>
</dbReference>
<dbReference type="GO" id="GO:0009055">
    <property type="term" value="F:electron transfer activity"/>
    <property type="evidence" value="ECO:0007669"/>
    <property type="project" value="UniProtKB-UniRule"/>
</dbReference>
<reference evidence="11 12" key="2">
    <citation type="journal article" date="2013" name="Plant Physiol.">
        <title>A Nostoc punctiforme Sugar Transporter Necessary to Establish a Cyanobacterium-Plant Symbiosis.</title>
        <authorList>
            <person name="Ekman M."/>
            <person name="Picossi S."/>
            <person name="Campbell E.L."/>
            <person name="Meeks J.C."/>
            <person name="Flores E."/>
        </authorList>
    </citation>
    <scope>NUCLEOTIDE SEQUENCE [LARGE SCALE GENOMIC DNA]</scope>
    <source>
        <strain evidence="12">ATCC 29133 / PCC 73102</strain>
    </source>
</reference>
<dbReference type="Gene3D" id="3.40.50.360">
    <property type="match status" value="1"/>
</dbReference>
<comment type="function">
    <text evidence="2 9">Low-potential electron donor to a number of redox enzymes.</text>
</comment>